<evidence type="ECO:0000256" key="6">
    <source>
        <dbReference type="SAM" id="Coils"/>
    </source>
</evidence>
<dbReference type="GO" id="GO:0003341">
    <property type="term" value="P:cilium movement"/>
    <property type="evidence" value="ECO:0007669"/>
    <property type="project" value="TreeGrafter"/>
</dbReference>
<evidence type="ECO:0000313" key="10">
    <source>
        <dbReference type="EMBL" id="CAE7687046.1"/>
    </source>
</evidence>
<keyword evidence="5" id="KW-0966">Cell projection</keyword>
<keyword evidence="8" id="KW-1133">Transmembrane helix</keyword>
<dbReference type="EMBL" id="CAJNIZ010044390">
    <property type="protein sequence ID" value="CAE7687046.1"/>
    <property type="molecule type" value="Genomic_DNA"/>
</dbReference>
<feature type="compositionally biased region" description="Low complexity" evidence="7">
    <location>
        <begin position="2204"/>
        <end position="2216"/>
    </location>
</feature>
<keyword evidence="3" id="KW-0963">Cytoplasm</keyword>
<dbReference type="InterPro" id="IPR013783">
    <property type="entry name" value="Ig-like_fold"/>
</dbReference>
<dbReference type="Pfam" id="PF22544">
    <property type="entry name" value="HYDIN_VesB_CFA65-like_Ig"/>
    <property type="match status" value="4"/>
</dbReference>
<comment type="subcellular location">
    <subcellularLocation>
        <location evidence="1">Cell projection</location>
        <location evidence="1">Cilium</location>
    </subcellularLocation>
    <subcellularLocation>
        <location evidence="2">Cytoplasm</location>
    </subcellularLocation>
</comment>
<dbReference type="InterPro" id="IPR033305">
    <property type="entry name" value="Hydin-like"/>
</dbReference>
<dbReference type="Gene3D" id="3.40.50.300">
    <property type="entry name" value="P-loop containing nucleotide triphosphate hydrolases"/>
    <property type="match status" value="1"/>
</dbReference>
<feature type="domain" description="HYDIN/VesB/CFA65-like Ig-like" evidence="9">
    <location>
        <begin position="43"/>
        <end position="135"/>
    </location>
</feature>
<proteinExistence type="predicted"/>
<feature type="region of interest" description="Disordered" evidence="7">
    <location>
        <begin position="1079"/>
        <end position="1123"/>
    </location>
</feature>
<dbReference type="InterPro" id="IPR053879">
    <property type="entry name" value="HYDIN_VesB_CFA65-like_Ig"/>
</dbReference>
<feature type="compositionally biased region" description="Low complexity" evidence="7">
    <location>
        <begin position="871"/>
        <end position="881"/>
    </location>
</feature>
<reference evidence="10" key="1">
    <citation type="submission" date="2021-02" db="EMBL/GenBank/DDBJ databases">
        <authorList>
            <person name="Dougan E. K."/>
            <person name="Rhodes N."/>
            <person name="Thang M."/>
            <person name="Chan C."/>
        </authorList>
    </citation>
    <scope>NUCLEOTIDE SEQUENCE</scope>
</reference>
<feature type="region of interest" description="Disordered" evidence="7">
    <location>
        <begin position="866"/>
        <end position="931"/>
    </location>
</feature>
<dbReference type="Proteomes" id="UP000649617">
    <property type="component" value="Unassembled WGS sequence"/>
</dbReference>
<feature type="region of interest" description="Disordered" evidence="7">
    <location>
        <begin position="2734"/>
        <end position="2761"/>
    </location>
</feature>
<feature type="compositionally biased region" description="Polar residues" evidence="7">
    <location>
        <begin position="1937"/>
        <end position="1946"/>
    </location>
</feature>
<feature type="region of interest" description="Disordered" evidence="7">
    <location>
        <begin position="1742"/>
        <end position="1772"/>
    </location>
</feature>
<feature type="region of interest" description="Disordered" evidence="7">
    <location>
        <begin position="1933"/>
        <end position="1952"/>
    </location>
</feature>
<evidence type="ECO:0000313" key="11">
    <source>
        <dbReference type="Proteomes" id="UP000649617"/>
    </source>
</evidence>
<keyword evidence="6" id="KW-0175">Coiled coil</keyword>
<protein>
    <submittedName>
        <fullName evidence="10">HYDIN protein</fullName>
    </submittedName>
</protein>
<evidence type="ECO:0000259" key="9">
    <source>
        <dbReference type="Pfam" id="PF22544"/>
    </source>
</evidence>
<keyword evidence="11" id="KW-1185">Reference proteome</keyword>
<accession>A0A812WMY4</accession>
<evidence type="ECO:0000256" key="5">
    <source>
        <dbReference type="ARBA" id="ARBA00023273"/>
    </source>
</evidence>
<evidence type="ECO:0000256" key="7">
    <source>
        <dbReference type="SAM" id="MobiDB-lite"/>
    </source>
</evidence>
<sequence>MEVSYTVRFTPDQQVEDYSYDLVVVTERERFIVAIRATGGSALLDLPDELDFGLSPVKFESPKTIMVRNVGEKATKFLLKVPPPFSTSIQDGYLEVGEIVQVDVVFRPDKAEQYERDLLVIYGDGIEAYVALKGKAEKLVCKAKANQLQMEDTFIALSTQKTITIHNNSEIPVDFSWRAFPSIQEEIGQKLKLQVQLKQEEGDEAAALTELSSMGEDSDDESQLSESSDEYLTKCSSQGAQKHKLKGVELAHGALQRSFLAVLARYKNIAKAILEDPMFFYDEIFAVEPLSGQIWAKSKVAITFTFTPKAALHYQCLAYCSIVGRAERLPLLLKGIGIGPKAAFSYDELDVGDIFVESVHQYEVNLINQGDIDVEFRLVPNNSPFGSKFAFTPSDGRLEVGGQCTIVVEVCPDLLGEFQETFYWELVGSTSKIALGFRGHSVSPTFHFDLDRISFGVVSYGFLNSKTLTLTNTSEVPMRFALRIPGDGRNTQREFDVIPPKGTLLPNCSQKIQIDFISLNVKSYDLCLVVDLDGVGQELASIPIQARCAVPQVALEPPEHLEYGDIFIRYPSHQTLVLNNTSALPAKFQIMPQDESTRSIAEFEPDQSFGSVPPASSHVLTFTLTSQVIGTLQIPITIRILGHNSANTVTLIANTIGPIVNVEPNVVDWGNSQCLEPITRSVLVSNNSVIPASVRCIMKTRNSLWTLSPKAMELQPHESAYLYMTLTIDEVAKMTDIAHVIVHESNDVSVTVRAKGIGTPVTCKESLELIDFGTQYTTQTHSREVVIENRGRQPRKLVWTLELLGIWSEETKKKDRKTPTKEKSEEGEARIFSVVPDAVTLGWERASAMPKPPGREWIDAVDDDTFDTLARPGIPGRPGRPSQTPTRPSRHSRNSQNSQHSRQESPNKGRRGSERSQLQYPGRAQAESYQDWRQAQEAAARAIRAAEPPKKKKTRFYSRLRICLVVFFLGGYIALVSVLVSAIVTGRSGGEGCQKLCPLSTRCQLEAGEERCVASSGANVATMELILWIVVGVPSLICIPCLCQCILRRCCPKWWERLTSRSSSAYQADSEVLGAMLGKPQPQADIEPPESGNEADQADEARSISSPRKPQTPEAAEPKAAPEIQDDGLNELFTPLAKSQPPKASAVEEEELDLLFAPKPRAQQEMEKAPVKGPPKPPSTDLESAFSHLFHKRAILRAKAPKVSKPAAQPARPGSELRSDFSAGMSVLFATVQRSLKAKASSRVAQEEGEQSTIVDARAQSEIGNGDVLVDDELGDPPDFFGYAVRLARSVEGAKSHLHDSDAASDSDDSLGHLEPSDLLDLFHPPLDGYLWERNCPLHPLSEPLVLKNISPLEARSWQLAVVFCLALSLHHICHGIALMLPGGIKLPPPAPLAMRQRTNKLRDPETGFRRPPPKEADFALDIFQRTFPGVNTEEHILIRRWEDMVDMFGSPELVNQLIEDEPSILRWPRRTARNALHLLSIYLGEEAAKEAVFECPYLLTKNSKLMRATLPALINVLGSRQRLREVIAKYPQLTNLPVGDFYKAMGDMTAVMGSTEAAMAVAKPAMERVARSPYVSAVPGGYPVLIAIFGGLEEAHKAIAQEPLLLKWYGENFLGRLGSLRQLLGKEGAQKAVRKAPYLLLEENQRKSRKFELAFEAMEHLFGKEETRNKVGEQPELLALGWKLHRALRFAERRLGSREKVRDRFDAILERTGLAEHLNWERKQRPRHGLWTPKLRQSFPLNHGPWSPHTNPLGKGGPARGPWQDFNEDEEAEEGTVEVEAVRFFIKVQPPFYVNIDTCYLRSGETLEIRVEFDPAFKVDRVCGTVKQKLTIVYQDHPQRDHVNLIGEVIFPNLSLSSNKLDFGSVLNETSKQLTITMTNPNALPVNFQWSFVEEAEMSEDDLSGGGGGGQRASIVMPSAVNSAANSFSSGFPPKHTSSFRSTADPNAAEMPNVPRLSQVAEMQGTLLPQQKTKQPRPVVPADAKDINQIFDILPIMGILEPGHSQDITFTYFGMKNQKFDCLAVCQTEGGPEYEVSLKGQASRLDFRLDKTELDFGEVQEREIILANTGKVRLVAFHFNWNLCAVSRPPVLDCWPVSGQINPGDKERIAVRFRTGIPDEVNEVALLEVAHFERQRIHVRGHGIFPGILLLQGSQPDVFKGLERRDEQDHQASKELAVQRLRENGPPPPAACVSNASSMHSMAENSANESAASFAEWQPEPQARAGYVDRHFICQSLLAKEKDLWEKHLEKYAKDCSRKSMQWPVSGSARGRGERRPMLEVMPITAAYYECNFGHIVLGHSGKKVISVYNCFHENVTFNINKRLLMQKGFQVNKLPPGKQVKLELTCFRDRTGEEGKQELNWIIPVKLTSEFVRPDLELSSDSIDFGHVIVGQVKRITIKLRNAKSVMASWDYKAPTSKPGKTTEFAYSLSPRSGRVAPGESQFVTVSFTPTSSRSYNQKLALRILDNPMRKMMHMRGCGDGLRVNVEPSTTFELGPVLPGTADCVQELFLCNPTDYPIEVYSVDFDTKYQEEEFFLQVYDKHLVLHLRRLRLVGTPCDGPRYENNRMELPVRTPGAPTWPAVAKHGREVRRQQERQRKLQEKERRLKDRAQRREQATLRVEAARKASEEPPEDPEAAETPGKVTAELAEVEVVLDYDKLMNFMKPTGGVVEVSLSLLLSLAFNCQLLVMLCPVNVINNGYRPGPVRVPAQAVLILWLASLDSQAEEALAEIDAEPEEEEVPEEESVEEGGEVEEAQPEMDPADFPYRVLDEDRLHVLLLGPPLTGKSSLAAHLADGRRKILSVDAAVDWALSGPAALQGPEEEERRDRLRKLMAAQDEEHEKAEKEREAAAKKAKEAFVPRSATYSLPMEDIVYFLQQRMQLPDCNACVVFDGVECGYLPSAEQTVTALLSALWPQQLVVLGVLPTKCDQMTLGEGLLKVAGENPEEDDIKAEARKAAVWPDVCGYLGLEAAALQGQYTSLKAQRKQQNEMPRHSSCAAIWLEAAVDSRMQQLEASVPEAQAEAEKAEAELQQQLCSRLWRLQCSRCMWTLNSEPRAATKLEEIEARRKQRAEEAEAAGLDAVSSLSLCAEAAAAVDASEDVAEIVAESTWAAVHNISGPWHLLKSGQVQQRWPRRRTTRRPFSSCRTDSVRLPVPSTVTLVVVLCCLHNVLPNRGSLARCIAL</sequence>
<dbReference type="PANTHER" id="PTHR23053">
    <property type="entry name" value="DLEC1 DELETED IN LUNG AND ESOPHAGEAL CANCER 1"/>
    <property type="match status" value="1"/>
</dbReference>
<dbReference type="NCBIfam" id="NF012200">
    <property type="entry name" value="choice_anch_D"/>
    <property type="match status" value="1"/>
</dbReference>
<feature type="region of interest" description="Disordered" evidence="7">
    <location>
        <begin position="2195"/>
        <end position="2216"/>
    </location>
</feature>
<feature type="compositionally biased region" description="Low complexity" evidence="7">
    <location>
        <begin position="1113"/>
        <end position="1123"/>
    </location>
</feature>
<dbReference type="InterPro" id="IPR027417">
    <property type="entry name" value="P-loop_NTPase"/>
</dbReference>
<comment type="caution">
    <text evidence="10">The sequence shown here is derived from an EMBL/GenBank/DDBJ whole genome shotgun (WGS) entry which is preliminary data.</text>
</comment>
<name>A0A812WMY4_SYMPI</name>
<keyword evidence="8" id="KW-0472">Membrane</keyword>
<feature type="coiled-coil region" evidence="6">
    <location>
        <begin position="2828"/>
        <end position="2857"/>
    </location>
</feature>
<feature type="coiled-coil region" evidence="6">
    <location>
        <begin position="2973"/>
        <end position="3039"/>
    </location>
</feature>
<dbReference type="GO" id="GO:1904158">
    <property type="term" value="P:axonemal central apparatus assembly"/>
    <property type="evidence" value="ECO:0007669"/>
    <property type="project" value="TreeGrafter"/>
</dbReference>
<organism evidence="10 11">
    <name type="scientific">Symbiodinium pilosum</name>
    <name type="common">Dinoflagellate</name>
    <dbReference type="NCBI Taxonomy" id="2952"/>
    <lineage>
        <taxon>Eukaryota</taxon>
        <taxon>Sar</taxon>
        <taxon>Alveolata</taxon>
        <taxon>Dinophyceae</taxon>
        <taxon>Suessiales</taxon>
        <taxon>Symbiodiniaceae</taxon>
        <taxon>Symbiodinium</taxon>
    </lineage>
</organism>
<evidence type="ECO:0000256" key="8">
    <source>
        <dbReference type="SAM" id="Phobius"/>
    </source>
</evidence>
<feature type="compositionally biased region" description="Basic and acidic residues" evidence="7">
    <location>
        <begin position="901"/>
        <end position="914"/>
    </location>
</feature>
<keyword evidence="4" id="KW-0969">Cilium</keyword>
<feature type="compositionally biased region" description="Basic and acidic residues" evidence="7">
    <location>
        <begin position="2587"/>
        <end position="2630"/>
    </location>
</feature>
<feature type="domain" description="HYDIN/VesB/CFA65-like Ig-like" evidence="9">
    <location>
        <begin position="340"/>
        <end position="439"/>
    </location>
</feature>
<evidence type="ECO:0000256" key="1">
    <source>
        <dbReference type="ARBA" id="ARBA00004138"/>
    </source>
</evidence>
<evidence type="ECO:0000256" key="2">
    <source>
        <dbReference type="ARBA" id="ARBA00004496"/>
    </source>
</evidence>
<feature type="region of interest" description="Disordered" evidence="7">
    <location>
        <begin position="2572"/>
        <end position="2646"/>
    </location>
</feature>
<dbReference type="PANTHER" id="PTHR23053:SF0">
    <property type="entry name" value="HYDROCEPHALUS-INDUCING PROTEIN HOMOLOG"/>
    <property type="match status" value="1"/>
</dbReference>
<dbReference type="GO" id="GO:0005930">
    <property type="term" value="C:axoneme"/>
    <property type="evidence" value="ECO:0007669"/>
    <property type="project" value="TreeGrafter"/>
</dbReference>
<feature type="transmembrane region" description="Helical" evidence="8">
    <location>
        <begin position="960"/>
        <end position="984"/>
    </location>
</feature>
<dbReference type="OrthoDB" id="431629at2759"/>
<evidence type="ECO:0000256" key="4">
    <source>
        <dbReference type="ARBA" id="ARBA00023069"/>
    </source>
</evidence>
<feature type="transmembrane region" description="Helical" evidence="8">
    <location>
        <begin position="1025"/>
        <end position="1047"/>
    </location>
</feature>
<feature type="domain" description="HYDIN/VesB/CFA65-like Ig-like" evidence="9">
    <location>
        <begin position="2376"/>
        <end position="2480"/>
    </location>
</feature>
<gene>
    <name evidence="10" type="primary">HYDIN</name>
    <name evidence="10" type="ORF">SPIL2461_LOCUS19221</name>
</gene>
<keyword evidence="8" id="KW-0812">Transmembrane</keyword>
<dbReference type="Gene3D" id="2.60.40.10">
    <property type="entry name" value="Immunoglobulins"/>
    <property type="match status" value="9"/>
</dbReference>
<evidence type="ECO:0000256" key="3">
    <source>
        <dbReference type="ARBA" id="ARBA00022490"/>
    </source>
</evidence>
<feature type="domain" description="HYDIN/VesB/CFA65-like Ig-like" evidence="9">
    <location>
        <begin position="444"/>
        <end position="546"/>
    </location>
</feature>